<organism evidence="2 3">
    <name type="scientific">Aurantiacibacter spongiae</name>
    <dbReference type="NCBI Taxonomy" id="2488860"/>
    <lineage>
        <taxon>Bacteria</taxon>
        <taxon>Pseudomonadati</taxon>
        <taxon>Pseudomonadota</taxon>
        <taxon>Alphaproteobacteria</taxon>
        <taxon>Sphingomonadales</taxon>
        <taxon>Erythrobacteraceae</taxon>
        <taxon>Aurantiacibacter</taxon>
    </lineage>
</organism>
<sequence length="246" mass="28088">MPTVQIGKKAIPYELRHSATASERRITVTPGHVEVLAPATDDELEVAQFIDRKRQWLFDTVRDMERITANRHAVPRFATGSKIPYRGRKMPLTVRRTDAERCAVTYRNGFVVDLPHWAGSYPDSLVASELQHWLKQRARRDVREIAAVYGKRFGLIPRSIRVADFVNGWGSCGPEGNIFINWHLIFAPRKVLEYVVAHELAHLRVRSHGLEFWTLLGKLIPDFGQSRTWLDRHQSTLSANFLVGGA</sequence>
<name>A0A3N5CUY2_9SPHN</name>
<evidence type="ECO:0000313" key="3">
    <source>
        <dbReference type="Proteomes" id="UP000275232"/>
    </source>
</evidence>
<accession>A0A3N5CUY2</accession>
<comment type="caution">
    <text evidence="2">The sequence shown here is derived from an EMBL/GenBank/DDBJ whole genome shotgun (WGS) entry which is preliminary data.</text>
</comment>
<dbReference type="Gene3D" id="3.30.2010.10">
    <property type="entry name" value="Metalloproteases ('zincins'), catalytic domain"/>
    <property type="match status" value="1"/>
</dbReference>
<dbReference type="Pfam" id="PF01863">
    <property type="entry name" value="YgjP-like"/>
    <property type="match status" value="1"/>
</dbReference>
<evidence type="ECO:0000259" key="1">
    <source>
        <dbReference type="Pfam" id="PF01863"/>
    </source>
</evidence>
<keyword evidence="3" id="KW-1185">Reference proteome</keyword>
<evidence type="ECO:0000313" key="2">
    <source>
        <dbReference type="EMBL" id="RPF72146.1"/>
    </source>
</evidence>
<dbReference type="EMBL" id="RPFZ01000001">
    <property type="protein sequence ID" value="RPF72146.1"/>
    <property type="molecule type" value="Genomic_DNA"/>
</dbReference>
<gene>
    <name evidence="2" type="ORF">EG799_11335</name>
</gene>
<dbReference type="InterPro" id="IPR002725">
    <property type="entry name" value="YgjP-like_metallopeptidase"/>
</dbReference>
<dbReference type="PANTHER" id="PTHR30399:SF1">
    <property type="entry name" value="UTP PYROPHOSPHATASE"/>
    <property type="match status" value="1"/>
</dbReference>
<dbReference type="AlphaFoldDB" id="A0A3N5CUY2"/>
<dbReference type="RefSeq" id="WP_123881276.1">
    <property type="nucleotide sequence ID" value="NZ_RPFZ01000001.1"/>
</dbReference>
<feature type="domain" description="YgjP-like metallopeptidase" evidence="1">
    <location>
        <begin position="25"/>
        <end position="233"/>
    </location>
</feature>
<proteinExistence type="predicted"/>
<dbReference type="InterPro" id="IPR053136">
    <property type="entry name" value="UTP_pyrophosphatase-like"/>
</dbReference>
<dbReference type="OrthoDB" id="9795402at2"/>
<dbReference type="CDD" id="cd07344">
    <property type="entry name" value="M48_yhfN_like"/>
    <property type="match status" value="1"/>
</dbReference>
<dbReference type="Proteomes" id="UP000275232">
    <property type="component" value="Unassembled WGS sequence"/>
</dbReference>
<reference evidence="2 3" key="1">
    <citation type="submission" date="2018-11" db="EMBL/GenBank/DDBJ databases">
        <title>Erythrobacter spongiae sp. nov., isolated from a marine sponge.</title>
        <authorList>
            <person name="Zhuang L."/>
            <person name="Luo L."/>
        </authorList>
    </citation>
    <scope>NUCLEOTIDE SEQUENCE [LARGE SCALE GENOMIC DNA]</scope>
    <source>
        <strain evidence="2 3">HN-E23</strain>
    </source>
</reference>
<protein>
    <submittedName>
        <fullName evidence="2">M48 family peptidase</fullName>
    </submittedName>
</protein>
<dbReference type="PANTHER" id="PTHR30399">
    <property type="entry name" value="UNCHARACTERIZED PROTEIN YGJP"/>
    <property type="match status" value="1"/>
</dbReference>